<dbReference type="InterPro" id="IPR024047">
    <property type="entry name" value="MM3350-like_sf"/>
</dbReference>
<dbReference type="Pfam" id="PF07929">
    <property type="entry name" value="PRiA4_ORF3"/>
    <property type="match status" value="1"/>
</dbReference>
<evidence type="ECO:0000313" key="3">
    <source>
        <dbReference type="Proteomes" id="UP000271468"/>
    </source>
</evidence>
<evidence type="ECO:0000313" key="2">
    <source>
        <dbReference type="EMBL" id="RMN11396.1"/>
    </source>
</evidence>
<protein>
    <submittedName>
        <fullName evidence="2">Plasmid pRiA4b ORF-3 protein</fullName>
    </submittedName>
</protein>
<dbReference type="Gene3D" id="3.10.290.30">
    <property type="entry name" value="MM3350-like"/>
    <property type="match status" value="1"/>
</dbReference>
<evidence type="ECO:0000259" key="1">
    <source>
        <dbReference type="Pfam" id="PF07929"/>
    </source>
</evidence>
<comment type="caution">
    <text evidence="2">The sequence shown here is derived from an EMBL/GenBank/DDBJ whole genome shotgun (WGS) entry which is preliminary data.</text>
</comment>
<dbReference type="EMBL" id="RBOV01000197">
    <property type="protein sequence ID" value="RMN11396.1"/>
    <property type="molecule type" value="Genomic_DNA"/>
</dbReference>
<gene>
    <name evidence="2" type="ORF">ALQ65_04843</name>
</gene>
<feature type="domain" description="Plasmid pRiA4b Orf3-like" evidence="1">
    <location>
        <begin position="49"/>
        <end position="214"/>
    </location>
</feature>
<dbReference type="PANTHER" id="PTHR41878:SF1">
    <property type="entry name" value="TNPR PROTEIN"/>
    <property type="match status" value="1"/>
</dbReference>
<dbReference type="PANTHER" id="PTHR41878">
    <property type="entry name" value="LEXA REPRESSOR-RELATED"/>
    <property type="match status" value="1"/>
</dbReference>
<name>A0A3M3JKX2_9PSED</name>
<reference evidence="2 3" key="1">
    <citation type="submission" date="2018-08" db="EMBL/GenBank/DDBJ databases">
        <title>Recombination of ecologically and evolutionarily significant loci maintains genetic cohesion in the Pseudomonas syringae species complex.</title>
        <authorList>
            <person name="Dillon M."/>
            <person name="Thakur S."/>
            <person name="Almeida R.N.D."/>
            <person name="Weir B.S."/>
            <person name="Guttman D.S."/>
        </authorList>
    </citation>
    <scope>NUCLEOTIDE SEQUENCE [LARGE SCALE GENOMIC DNA]</scope>
    <source>
        <strain evidence="2 3">ICMP 12341</strain>
    </source>
</reference>
<organism evidence="2 3">
    <name type="scientific">Pseudomonas syringae pv. coriandricola</name>
    <dbReference type="NCBI Taxonomy" id="264453"/>
    <lineage>
        <taxon>Bacteria</taxon>
        <taxon>Pseudomonadati</taxon>
        <taxon>Pseudomonadota</taxon>
        <taxon>Gammaproteobacteria</taxon>
        <taxon>Pseudomonadales</taxon>
        <taxon>Pseudomonadaceae</taxon>
        <taxon>Pseudomonas</taxon>
    </lineage>
</organism>
<dbReference type="AlphaFoldDB" id="A0A3M3JKX2"/>
<sequence>MIESRTSFRSFPCRTAKSSRCEMFHFQCARKVSRMVKKAPSAKPEADLLVLYIELKEVKPKVWRRVVVPETITLVKLHAVIQRVMGWEGGHLHEYEIGGERYGIPDADGGESSLKSQSRKTLIQTLAGKKTFTYLYDLGDCWDHKIKVEKKLPEEFCPQVPYCIDGANACPPEDVGGSWGYAEFLAAVTTPNHPEHDNMLDWYGDDFDPAFFDHTRVNYRLYGMKV</sequence>
<dbReference type="SUPFAM" id="SSF159941">
    <property type="entry name" value="MM3350-like"/>
    <property type="match status" value="1"/>
</dbReference>
<dbReference type="Proteomes" id="UP000271468">
    <property type="component" value="Unassembled WGS sequence"/>
</dbReference>
<accession>A0A3M3JKX2</accession>
<proteinExistence type="predicted"/>
<dbReference type="InterPro" id="IPR012912">
    <property type="entry name" value="Plasmid_pRiA4b_Orf3-like"/>
</dbReference>